<name>A0ABS4T8F1_9PSEU</name>
<dbReference type="SUPFAM" id="SSF140453">
    <property type="entry name" value="EsxAB dimer-like"/>
    <property type="match status" value="1"/>
</dbReference>
<feature type="region of interest" description="Disordered" evidence="1">
    <location>
        <begin position="199"/>
        <end position="267"/>
    </location>
</feature>
<accession>A0ABS4T8F1</accession>
<proteinExistence type="predicted"/>
<sequence>MRPVSALSSAGLGQLSGLVTPLQGVLDRLAGNASAVHSFVDAWNTVNQRITQIQRQLEQSVTSGTTDWKGDSADKYRRRTDDFAKSLSQFAAAAAKAAATAQTTAAAVASGRSAANDLITDLIQRLISLVRQLMAAEGGMTATVLAQAGQLVNSFAKPVANIERQVQTTISNAAKPLTEVTTLLGAITRLWDSYAGMDGDRPGTQLAQAMPATRGTKKPNPIVAPDDDKPPPPAHELTHVQQQNGKALPSGNGRGEEPGKKKQVPQS</sequence>
<evidence type="ECO:0000256" key="1">
    <source>
        <dbReference type="SAM" id="MobiDB-lite"/>
    </source>
</evidence>
<dbReference type="InterPro" id="IPR036689">
    <property type="entry name" value="ESAT-6-like_sf"/>
</dbReference>
<dbReference type="Gene3D" id="1.20.1260.20">
    <property type="entry name" value="PPE superfamily"/>
    <property type="match status" value="1"/>
</dbReference>
<dbReference type="Proteomes" id="UP001519332">
    <property type="component" value="Unassembled WGS sequence"/>
</dbReference>
<dbReference type="EMBL" id="JAGINW010000001">
    <property type="protein sequence ID" value="MBP2320601.1"/>
    <property type="molecule type" value="Genomic_DNA"/>
</dbReference>
<gene>
    <name evidence="2" type="ORF">JOF56_000986</name>
</gene>
<keyword evidence="3" id="KW-1185">Reference proteome</keyword>
<protein>
    <submittedName>
        <fullName evidence="2">Uncharacterized protein YukE</fullName>
    </submittedName>
</protein>
<reference evidence="2 3" key="1">
    <citation type="submission" date="2021-03" db="EMBL/GenBank/DDBJ databases">
        <title>Sequencing the genomes of 1000 actinobacteria strains.</title>
        <authorList>
            <person name="Klenk H.-P."/>
        </authorList>
    </citation>
    <scope>NUCLEOTIDE SEQUENCE [LARGE SCALE GENOMIC DNA]</scope>
    <source>
        <strain evidence="2 3">DSM 46670</strain>
    </source>
</reference>
<comment type="caution">
    <text evidence="2">The sequence shown here is derived from an EMBL/GenBank/DDBJ whole genome shotgun (WGS) entry which is preliminary data.</text>
</comment>
<organism evidence="2 3">
    <name type="scientific">Kibdelosporangium banguiense</name>
    <dbReference type="NCBI Taxonomy" id="1365924"/>
    <lineage>
        <taxon>Bacteria</taxon>
        <taxon>Bacillati</taxon>
        <taxon>Actinomycetota</taxon>
        <taxon>Actinomycetes</taxon>
        <taxon>Pseudonocardiales</taxon>
        <taxon>Pseudonocardiaceae</taxon>
        <taxon>Kibdelosporangium</taxon>
    </lineage>
</organism>
<dbReference type="InterPro" id="IPR038332">
    <property type="entry name" value="PPE_sf"/>
</dbReference>
<dbReference type="RefSeq" id="WP_209634962.1">
    <property type="nucleotide sequence ID" value="NZ_JAGINW010000001.1"/>
</dbReference>
<evidence type="ECO:0000313" key="2">
    <source>
        <dbReference type="EMBL" id="MBP2320601.1"/>
    </source>
</evidence>
<evidence type="ECO:0000313" key="3">
    <source>
        <dbReference type="Proteomes" id="UP001519332"/>
    </source>
</evidence>